<dbReference type="Proteomes" id="UP001253439">
    <property type="component" value="Unassembled WGS sequence"/>
</dbReference>
<organism evidence="1 2">
    <name type="scientific">Haloarcula terrestris</name>
    <dbReference type="NCBI Taxonomy" id="2950533"/>
    <lineage>
        <taxon>Archaea</taxon>
        <taxon>Methanobacteriati</taxon>
        <taxon>Methanobacteriota</taxon>
        <taxon>Stenosarchaea group</taxon>
        <taxon>Halobacteria</taxon>
        <taxon>Halobacteriales</taxon>
        <taxon>Haloarculaceae</taxon>
        <taxon>Haloarcula</taxon>
    </lineage>
</organism>
<keyword evidence="2" id="KW-1185">Reference proteome</keyword>
<evidence type="ECO:0000313" key="2">
    <source>
        <dbReference type="Proteomes" id="UP001253439"/>
    </source>
</evidence>
<name>A0AAE4ETH9_9EURY</name>
<reference evidence="1 2" key="1">
    <citation type="submission" date="2022-06" db="EMBL/GenBank/DDBJ databases">
        <title>Haloarcula sp. a new haloarchaeum isolate from saline soil.</title>
        <authorList>
            <person name="Strakova D."/>
            <person name="Galisteo C."/>
            <person name="Sanchez-Porro C."/>
            <person name="Ventosa A."/>
        </authorList>
    </citation>
    <scope>NUCLEOTIDE SEQUENCE [LARGE SCALE GENOMIC DNA]</scope>
    <source>
        <strain evidence="1 2">S1AR25-5A</strain>
    </source>
</reference>
<comment type="caution">
    <text evidence="1">The sequence shown here is derived from an EMBL/GenBank/DDBJ whole genome shotgun (WGS) entry which is preliminary data.</text>
</comment>
<evidence type="ECO:0000313" key="1">
    <source>
        <dbReference type="EMBL" id="MDS0219765.1"/>
    </source>
</evidence>
<dbReference type="EMBL" id="JAMQOM010000001">
    <property type="protein sequence ID" value="MDS0219765.1"/>
    <property type="molecule type" value="Genomic_DNA"/>
</dbReference>
<evidence type="ECO:0008006" key="3">
    <source>
        <dbReference type="Google" id="ProtNLM"/>
    </source>
</evidence>
<gene>
    <name evidence="1" type="ORF">NDI54_00165</name>
</gene>
<dbReference type="RefSeq" id="WP_310894477.1">
    <property type="nucleotide sequence ID" value="NZ_JAMQOM010000001.1"/>
</dbReference>
<dbReference type="PROSITE" id="PS51257">
    <property type="entry name" value="PROKAR_LIPOPROTEIN"/>
    <property type="match status" value="1"/>
</dbReference>
<accession>A0AAE4ETH9</accession>
<proteinExistence type="predicted"/>
<sequence length="260" mass="27377">MPSRRTVLAVACTLVAGCSGPSDDPSEGATTTATPAPVVLSPVDAAAVPETATAGVVSEAAEELEAATRDASGGQMSHEWAHVLREFDCFAFDGTTYAVVERTSGSGGYVKQYSVTEIDGPRNKSAVRVGDLPDSDRRAVTDAIASGKHRYDSDEGGFEPTNSVYVYNGSYYAFTLEVTGDKPIVVRYAVEETDDNWCVALEPLPVDDTQVETLDTALRSDGERAVTGTLARTLADSGVGFVLRDGSCYELSVPADRTGS</sequence>
<dbReference type="AlphaFoldDB" id="A0AAE4ETH9"/>
<protein>
    <recommendedName>
        <fullName evidence="3">Lipoprotein</fullName>
    </recommendedName>
</protein>